<dbReference type="PANTHER" id="PTHR12283">
    <property type="entry name" value="GLUTAMINYL-PEPTIDE CYCLOTRANSFERASE"/>
    <property type="match status" value="1"/>
</dbReference>
<evidence type="ECO:0000256" key="4">
    <source>
        <dbReference type="SAM" id="Phobius"/>
    </source>
</evidence>
<dbReference type="InterPro" id="IPR007484">
    <property type="entry name" value="Peptidase_M28"/>
</dbReference>
<evidence type="ECO:0000313" key="6">
    <source>
        <dbReference type="EMBL" id="MCC9641045.1"/>
    </source>
</evidence>
<keyword evidence="4" id="KW-0472">Membrane</keyword>
<accession>A0ABS8NBV3</accession>
<dbReference type="EMBL" id="JAJKFW010000004">
    <property type="protein sequence ID" value="MCC9641045.1"/>
    <property type="molecule type" value="Genomic_DNA"/>
</dbReference>
<dbReference type="InterPro" id="IPR040234">
    <property type="entry name" value="QC/QCL"/>
</dbReference>
<name>A0ABS8NBV3_9BACT</name>
<sequence length="376" mass="41855">MDLVIQTADTTMQAARHSSEIPANQGSTANRLGSDTPATRSDAAGKFSRWMLLLSIVAFFAFVGFSVWKLNRPDQGGPVTPAALGPVPDRYNAERAMGYLIEICDLGPRPSGSPAMKQQQEMLTEFFTQRGGDVRLQKGEIRHPLTGENVPIANLIASWHADAPTRFLLCAHYDTRPYPDRDRRDPKGVFVGANDGASGSAALMELSHQFANLPESIGVDVVLFDAEEFVFGEGNGDYFLGSTLFAQQYRLEPPAVPYKAGVLLDMIGDRELQLLYERNSLRYAGDVTRSIWRTAKRLKAKAFVPRVRSQAIRDDHLPLNEIARIPTTDLIDFDYPRPGFRAPQYWHTTQDIPENCSGESMAAVIWVVHEWMLEQG</sequence>
<dbReference type="SUPFAM" id="SSF53187">
    <property type="entry name" value="Zn-dependent exopeptidases"/>
    <property type="match status" value="1"/>
</dbReference>
<evidence type="ECO:0000313" key="7">
    <source>
        <dbReference type="Proteomes" id="UP001430306"/>
    </source>
</evidence>
<feature type="transmembrane region" description="Helical" evidence="4">
    <location>
        <begin position="50"/>
        <end position="68"/>
    </location>
</feature>
<evidence type="ECO:0000256" key="1">
    <source>
        <dbReference type="ARBA" id="ARBA00022679"/>
    </source>
</evidence>
<gene>
    <name evidence="6" type="ORF">LOC71_02080</name>
</gene>
<dbReference type="Proteomes" id="UP001430306">
    <property type="component" value="Unassembled WGS sequence"/>
</dbReference>
<evidence type="ECO:0000259" key="5">
    <source>
        <dbReference type="Pfam" id="PF04389"/>
    </source>
</evidence>
<keyword evidence="4" id="KW-1133">Transmembrane helix</keyword>
<keyword evidence="4" id="KW-0812">Transmembrane</keyword>
<organism evidence="6 7">
    <name type="scientific">Rhodopirellula halodulae</name>
    <dbReference type="NCBI Taxonomy" id="2894198"/>
    <lineage>
        <taxon>Bacteria</taxon>
        <taxon>Pseudomonadati</taxon>
        <taxon>Planctomycetota</taxon>
        <taxon>Planctomycetia</taxon>
        <taxon>Pirellulales</taxon>
        <taxon>Pirellulaceae</taxon>
        <taxon>Rhodopirellula</taxon>
    </lineage>
</organism>
<keyword evidence="2" id="KW-0012">Acyltransferase</keyword>
<evidence type="ECO:0000256" key="3">
    <source>
        <dbReference type="SAM" id="MobiDB-lite"/>
    </source>
</evidence>
<keyword evidence="1" id="KW-0808">Transferase</keyword>
<feature type="domain" description="Peptidase M28" evidence="5">
    <location>
        <begin position="154"/>
        <end position="371"/>
    </location>
</feature>
<dbReference type="PANTHER" id="PTHR12283:SF6">
    <property type="entry name" value="GLUTAMINYL-PEPTIDE CYCLOTRANSFERASE-RELATED"/>
    <property type="match status" value="1"/>
</dbReference>
<protein>
    <submittedName>
        <fullName evidence="6">M28 family peptidase</fullName>
    </submittedName>
</protein>
<comment type="caution">
    <text evidence="6">The sequence shown here is derived from an EMBL/GenBank/DDBJ whole genome shotgun (WGS) entry which is preliminary data.</text>
</comment>
<evidence type="ECO:0000256" key="2">
    <source>
        <dbReference type="ARBA" id="ARBA00023315"/>
    </source>
</evidence>
<feature type="region of interest" description="Disordered" evidence="3">
    <location>
        <begin position="8"/>
        <end position="39"/>
    </location>
</feature>
<reference evidence="6" key="1">
    <citation type="submission" date="2021-11" db="EMBL/GenBank/DDBJ databases">
        <title>Genome sequence.</title>
        <authorList>
            <person name="Sun Q."/>
        </authorList>
    </citation>
    <scope>NUCLEOTIDE SEQUENCE</scope>
    <source>
        <strain evidence="6">JC740</strain>
    </source>
</reference>
<proteinExistence type="predicted"/>
<dbReference type="Gene3D" id="3.40.630.10">
    <property type="entry name" value="Zn peptidases"/>
    <property type="match status" value="1"/>
</dbReference>
<feature type="compositionally biased region" description="Polar residues" evidence="3">
    <location>
        <begin position="21"/>
        <end position="39"/>
    </location>
</feature>
<dbReference type="Pfam" id="PF04389">
    <property type="entry name" value="Peptidase_M28"/>
    <property type="match status" value="1"/>
</dbReference>
<keyword evidence="7" id="KW-1185">Reference proteome</keyword>